<dbReference type="InterPro" id="IPR002110">
    <property type="entry name" value="Ankyrin_rpt"/>
</dbReference>
<dbReference type="EMBL" id="CAJNNV010025110">
    <property type="protein sequence ID" value="CAE8612349.1"/>
    <property type="molecule type" value="Genomic_DNA"/>
</dbReference>
<dbReference type="Proteomes" id="UP000654075">
    <property type="component" value="Unassembled WGS sequence"/>
</dbReference>
<feature type="repeat" description="ANK" evidence="3">
    <location>
        <begin position="113"/>
        <end position="134"/>
    </location>
</feature>
<dbReference type="SMART" id="SM00248">
    <property type="entry name" value="ANK"/>
    <property type="match status" value="6"/>
</dbReference>
<name>A0A813LVY2_POLGL</name>
<reference evidence="5" key="1">
    <citation type="submission" date="2021-02" db="EMBL/GenBank/DDBJ databases">
        <authorList>
            <person name="Dougan E. K."/>
            <person name="Rhodes N."/>
            <person name="Thang M."/>
            <person name="Chan C."/>
        </authorList>
    </citation>
    <scope>NUCLEOTIDE SEQUENCE</scope>
</reference>
<dbReference type="EMBL" id="CAJNNW010037244">
    <property type="protein sequence ID" value="CAE8740318.1"/>
    <property type="molecule type" value="Genomic_DNA"/>
</dbReference>
<dbReference type="PANTHER" id="PTHR24161:SF85">
    <property type="entry name" value="PALMITOYLTRANSFERASE HIP14"/>
    <property type="match status" value="1"/>
</dbReference>
<accession>A0A813LVY2</accession>
<dbReference type="Gene3D" id="1.25.40.20">
    <property type="entry name" value="Ankyrin repeat-containing domain"/>
    <property type="match status" value="2"/>
</dbReference>
<keyword evidence="2 3" id="KW-0040">ANK repeat</keyword>
<evidence type="ECO:0000313" key="5">
    <source>
        <dbReference type="EMBL" id="CAE8740318.1"/>
    </source>
</evidence>
<dbReference type="SUPFAM" id="SSF48403">
    <property type="entry name" value="Ankyrin repeat"/>
    <property type="match status" value="1"/>
</dbReference>
<evidence type="ECO:0000256" key="1">
    <source>
        <dbReference type="ARBA" id="ARBA00022737"/>
    </source>
</evidence>
<dbReference type="InterPro" id="IPR036770">
    <property type="entry name" value="Ankyrin_rpt-contain_sf"/>
</dbReference>
<dbReference type="Pfam" id="PF12796">
    <property type="entry name" value="Ank_2"/>
    <property type="match status" value="3"/>
</dbReference>
<dbReference type="OrthoDB" id="539213at2759"/>
<gene>
    <name evidence="4" type="ORF">PGLA1383_LOCUS30161</name>
    <name evidence="5" type="ORF">PGLA2088_LOCUS49990</name>
</gene>
<evidence type="ECO:0000313" key="7">
    <source>
        <dbReference type="Proteomes" id="UP000654075"/>
    </source>
</evidence>
<dbReference type="PROSITE" id="PS50088">
    <property type="entry name" value="ANK_REPEAT"/>
    <property type="match status" value="1"/>
</dbReference>
<organism evidence="5 6">
    <name type="scientific">Polarella glacialis</name>
    <name type="common">Dinoflagellate</name>
    <dbReference type="NCBI Taxonomy" id="89957"/>
    <lineage>
        <taxon>Eukaryota</taxon>
        <taxon>Sar</taxon>
        <taxon>Alveolata</taxon>
        <taxon>Dinophyceae</taxon>
        <taxon>Suessiales</taxon>
        <taxon>Suessiaceae</taxon>
        <taxon>Polarella</taxon>
    </lineage>
</organism>
<sequence length="338" mass="36071">MADGVTMNNKFRDEDQGKKEGTALLAEVCRSVCQAAEQECLPEPSSFSTAPSEEPGAPVVPSALPLWELNVVDPIEGTALHFATSRQLRSAAMALLARDDFSPISVKKQRGIDGSTALHLAAAEGLDDVVEALLARSDFADAICVLDKDGYTALHGAAFRGHASCARQLLASPLFSSELVAAEGRFDARRTRGHWAIEAAELYDMSTALHMAAARGHAELCAEVMAGGLAAANKVNRLGATALHMAAKGGHASACSALLKRPEFTAVNARDARGFTALHWAAQQVSADVCAAILESEDLTELDCRDLRGRTAIEIAEEQGHFEVQRLLLRRRGTCIRE</sequence>
<keyword evidence="7" id="KW-1185">Reference proteome</keyword>
<protein>
    <submittedName>
        <fullName evidence="5">Uncharacterized protein</fullName>
    </submittedName>
</protein>
<dbReference type="PANTHER" id="PTHR24161">
    <property type="entry name" value="ANK_REP_REGION DOMAIN-CONTAINING PROTEIN-RELATED"/>
    <property type="match status" value="1"/>
</dbReference>
<comment type="caution">
    <text evidence="5">The sequence shown here is derived from an EMBL/GenBank/DDBJ whole genome shotgun (WGS) entry which is preliminary data.</text>
</comment>
<keyword evidence="1" id="KW-0677">Repeat</keyword>
<evidence type="ECO:0000256" key="2">
    <source>
        <dbReference type="ARBA" id="ARBA00023043"/>
    </source>
</evidence>
<proteinExistence type="predicted"/>
<evidence type="ECO:0000313" key="6">
    <source>
        <dbReference type="Proteomes" id="UP000626109"/>
    </source>
</evidence>
<dbReference type="AlphaFoldDB" id="A0A813LVY2"/>
<evidence type="ECO:0000313" key="4">
    <source>
        <dbReference type="EMBL" id="CAE8612349.1"/>
    </source>
</evidence>
<evidence type="ECO:0000256" key="3">
    <source>
        <dbReference type="PROSITE-ProRule" id="PRU00023"/>
    </source>
</evidence>
<dbReference type="Proteomes" id="UP000626109">
    <property type="component" value="Unassembled WGS sequence"/>
</dbReference>
<dbReference type="PROSITE" id="PS50297">
    <property type="entry name" value="ANK_REP_REGION"/>
    <property type="match status" value="1"/>
</dbReference>